<gene>
    <name evidence="2" type="ORF">HPB48_018332</name>
</gene>
<feature type="domain" description="Transposable element P transposase-like RNase H" evidence="1">
    <location>
        <begin position="3"/>
        <end position="118"/>
    </location>
</feature>
<dbReference type="InterPro" id="IPR048365">
    <property type="entry name" value="TNP-like_RNaseH_N"/>
</dbReference>
<dbReference type="Pfam" id="PF21787">
    <property type="entry name" value="TNP-like_RNaseH_N"/>
    <property type="match status" value="1"/>
</dbReference>
<name>A0A9J6F6U6_HAELO</name>
<sequence length="140" mass="15447">MDEFKLHGGLVLDETKLSEHLPVYTGGPIECFVKLGPFTSEQDKHNICGHGMAILFVPFVGEWTQMLTAFATMGNIKGTLLTKIMLEAIILVGNSGLIVDFTTWGKATWNRKTWSFMGVCASSTNPKCSAPHPVHPERRL</sequence>
<evidence type="ECO:0000313" key="2">
    <source>
        <dbReference type="EMBL" id="KAH9360310.1"/>
    </source>
</evidence>
<keyword evidence="3" id="KW-1185">Reference proteome</keyword>
<dbReference type="EMBL" id="JABSTR010000001">
    <property type="protein sequence ID" value="KAH9360310.1"/>
    <property type="molecule type" value="Genomic_DNA"/>
</dbReference>
<evidence type="ECO:0000313" key="3">
    <source>
        <dbReference type="Proteomes" id="UP000821853"/>
    </source>
</evidence>
<accession>A0A9J6F6U6</accession>
<organism evidence="2 3">
    <name type="scientific">Haemaphysalis longicornis</name>
    <name type="common">Bush tick</name>
    <dbReference type="NCBI Taxonomy" id="44386"/>
    <lineage>
        <taxon>Eukaryota</taxon>
        <taxon>Metazoa</taxon>
        <taxon>Ecdysozoa</taxon>
        <taxon>Arthropoda</taxon>
        <taxon>Chelicerata</taxon>
        <taxon>Arachnida</taxon>
        <taxon>Acari</taxon>
        <taxon>Parasitiformes</taxon>
        <taxon>Ixodida</taxon>
        <taxon>Ixodoidea</taxon>
        <taxon>Ixodidae</taxon>
        <taxon>Haemaphysalinae</taxon>
        <taxon>Haemaphysalis</taxon>
    </lineage>
</organism>
<reference evidence="2 3" key="1">
    <citation type="journal article" date="2020" name="Cell">
        <title>Large-Scale Comparative Analyses of Tick Genomes Elucidate Their Genetic Diversity and Vector Capacities.</title>
        <authorList>
            <consortium name="Tick Genome and Microbiome Consortium (TIGMIC)"/>
            <person name="Jia N."/>
            <person name="Wang J."/>
            <person name="Shi W."/>
            <person name="Du L."/>
            <person name="Sun Y."/>
            <person name="Zhan W."/>
            <person name="Jiang J.F."/>
            <person name="Wang Q."/>
            <person name="Zhang B."/>
            <person name="Ji P."/>
            <person name="Bell-Sakyi L."/>
            <person name="Cui X.M."/>
            <person name="Yuan T.T."/>
            <person name="Jiang B.G."/>
            <person name="Yang W.F."/>
            <person name="Lam T.T."/>
            <person name="Chang Q.C."/>
            <person name="Ding S.J."/>
            <person name="Wang X.J."/>
            <person name="Zhu J.G."/>
            <person name="Ruan X.D."/>
            <person name="Zhao L."/>
            <person name="Wei J.T."/>
            <person name="Ye R.Z."/>
            <person name="Que T.C."/>
            <person name="Du C.H."/>
            <person name="Zhou Y.H."/>
            <person name="Cheng J.X."/>
            <person name="Dai P.F."/>
            <person name="Guo W.B."/>
            <person name="Han X.H."/>
            <person name="Huang E.J."/>
            <person name="Li L.F."/>
            <person name="Wei W."/>
            <person name="Gao Y.C."/>
            <person name="Liu J.Z."/>
            <person name="Shao H.Z."/>
            <person name="Wang X."/>
            <person name="Wang C.C."/>
            <person name="Yang T.C."/>
            <person name="Huo Q.B."/>
            <person name="Li W."/>
            <person name="Chen H.Y."/>
            <person name="Chen S.E."/>
            <person name="Zhou L.G."/>
            <person name="Ni X.B."/>
            <person name="Tian J.H."/>
            <person name="Sheng Y."/>
            <person name="Liu T."/>
            <person name="Pan Y.S."/>
            <person name="Xia L.Y."/>
            <person name="Li J."/>
            <person name="Zhao F."/>
            <person name="Cao W.C."/>
        </authorList>
    </citation>
    <scope>NUCLEOTIDE SEQUENCE [LARGE SCALE GENOMIC DNA]</scope>
    <source>
        <strain evidence="2">HaeL-2018</strain>
    </source>
</reference>
<evidence type="ECO:0000259" key="1">
    <source>
        <dbReference type="Pfam" id="PF21787"/>
    </source>
</evidence>
<proteinExistence type="predicted"/>
<dbReference type="OrthoDB" id="6497272at2759"/>
<protein>
    <recommendedName>
        <fullName evidence="1">Transposable element P transposase-like RNase H domain-containing protein</fullName>
    </recommendedName>
</protein>
<dbReference type="VEuPathDB" id="VectorBase:HLOH_064726"/>
<dbReference type="Proteomes" id="UP000821853">
    <property type="component" value="Chromosome 1"/>
</dbReference>
<dbReference type="AlphaFoldDB" id="A0A9J6F6U6"/>
<comment type="caution">
    <text evidence="2">The sequence shown here is derived from an EMBL/GenBank/DDBJ whole genome shotgun (WGS) entry which is preliminary data.</text>
</comment>